<keyword evidence="6" id="KW-0539">Nucleus</keyword>
<feature type="domain" description="RHD" evidence="8">
    <location>
        <begin position="226"/>
        <end position="403"/>
    </location>
</feature>
<dbReference type="GO" id="GO:0048511">
    <property type="term" value="P:rhythmic process"/>
    <property type="evidence" value="ECO:0007669"/>
    <property type="project" value="UniProtKB-KW"/>
</dbReference>
<dbReference type="PANTHER" id="PTHR24169:SF18">
    <property type="entry name" value="TRANSCRIPTION FACTOR RELB"/>
    <property type="match status" value="1"/>
</dbReference>
<name>A0A8C4WLE5_9SAUR</name>
<proteinExistence type="predicted"/>
<dbReference type="AlphaFoldDB" id="A0A8C4WLE5"/>
<evidence type="ECO:0000256" key="2">
    <source>
        <dbReference type="ARBA" id="ARBA00023015"/>
    </source>
</evidence>
<evidence type="ECO:0000313" key="9">
    <source>
        <dbReference type="Ensembl" id="ENSGEVP00005018792.1"/>
    </source>
</evidence>
<dbReference type="InterPro" id="IPR014756">
    <property type="entry name" value="Ig_E-set"/>
</dbReference>
<dbReference type="GO" id="GO:0034097">
    <property type="term" value="P:response to cytokine"/>
    <property type="evidence" value="ECO:0007669"/>
    <property type="project" value="TreeGrafter"/>
</dbReference>
<evidence type="ECO:0000256" key="6">
    <source>
        <dbReference type="ARBA" id="ARBA00023242"/>
    </source>
</evidence>
<comment type="subcellular location">
    <subcellularLocation>
        <location evidence="1">Nucleus</location>
    </subcellularLocation>
</comment>
<dbReference type="GO" id="GO:0045944">
    <property type="term" value="P:positive regulation of transcription by RNA polymerase II"/>
    <property type="evidence" value="ECO:0007669"/>
    <property type="project" value="TreeGrafter"/>
</dbReference>
<evidence type="ECO:0000313" key="10">
    <source>
        <dbReference type="Proteomes" id="UP000694390"/>
    </source>
</evidence>
<dbReference type="InterPro" id="IPR002909">
    <property type="entry name" value="IPT_dom"/>
</dbReference>
<dbReference type="PRINTS" id="PR00057">
    <property type="entry name" value="NFKBTNSCPFCT"/>
</dbReference>
<evidence type="ECO:0000259" key="8">
    <source>
        <dbReference type="PROSITE" id="PS50254"/>
    </source>
</evidence>
<dbReference type="PANTHER" id="PTHR24169">
    <property type="entry name" value="NUCLEAR FACTOR NF-KAPPA-B PROTEIN"/>
    <property type="match status" value="1"/>
</dbReference>
<evidence type="ECO:0000256" key="4">
    <source>
        <dbReference type="ARBA" id="ARBA00023159"/>
    </source>
</evidence>
<dbReference type="CDD" id="cd07886">
    <property type="entry name" value="RHD-n_RelB"/>
    <property type="match status" value="1"/>
</dbReference>
<dbReference type="Proteomes" id="UP000694390">
    <property type="component" value="Unassembled WGS sequence"/>
</dbReference>
<reference evidence="9" key="2">
    <citation type="submission" date="2025-09" db="UniProtKB">
        <authorList>
            <consortium name="Ensembl"/>
        </authorList>
    </citation>
    <scope>IDENTIFICATION</scope>
</reference>
<dbReference type="GO" id="GO:0030098">
    <property type="term" value="P:lymphocyte differentiation"/>
    <property type="evidence" value="ECO:0007669"/>
    <property type="project" value="Ensembl"/>
</dbReference>
<keyword evidence="5" id="KW-0804">Transcription</keyword>
<dbReference type="Pfam" id="PF16181">
    <property type="entry name" value="RelB_transactiv"/>
    <property type="match status" value="1"/>
</dbReference>
<dbReference type="Gene3D" id="2.60.40.10">
    <property type="entry name" value="Immunoglobulins"/>
    <property type="match status" value="1"/>
</dbReference>
<organism evidence="9 10">
    <name type="scientific">Gopherus evgoodei</name>
    <name type="common">Goodes thornscrub tortoise</name>
    <dbReference type="NCBI Taxonomy" id="1825980"/>
    <lineage>
        <taxon>Eukaryota</taxon>
        <taxon>Metazoa</taxon>
        <taxon>Chordata</taxon>
        <taxon>Craniata</taxon>
        <taxon>Vertebrata</taxon>
        <taxon>Euteleostomi</taxon>
        <taxon>Archelosauria</taxon>
        <taxon>Testudinata</taxon>
        <taxon>Testudines</taxon>
        <taxon>Cryptodira</taxon>
        <taxon>Durocryptodira</taxon>
        <taxon>Testudinoidea</taxon>
        <taxon>Testudinidae</taxon>
        <taxon>Gopherus</taxon>
    </lineage>
</organism>
<dbReference type="InterPro" id="IPR032397">
    <property type="entry name" value="RHD_dimer"/>
</dbReference>
<dbReference type="OrthoDB" id="7881762at2759"/>
<reference evidence="9" key="1">
    <citation type="submission" date="2025-08" db="UniProtKB">
        <authorList>
            <consortium name="Ensembl"/>
        </authorList>
    </citation>
    <scope>IDENTIFICATION</scope>
</reference>
<dbReference type="GO" id="GO:0000981">
    <property type="term" value="F:DNA-binding transcription factor activity, RNA polymerase II-specific"/>
    <property type="evidence" value="ECO:0007669"/>
    <property type="project" value="TreeGrafter"/>
</dbReference>
<keyword evidence="7" id="KW-0472">Membrane</keyword>
<evidence type="ECO:0000256" key="7">
    <source>
        <dbReference type="SAM" id="Phobius"/>
    </source>
</evidence>
<dbReference type="GO" id="GO:0019901">
    <property type="term" value="F:protein kinase binding"/>
    <property type="evidence" value="ECO:0007669"/>
    <property type="project" value="Ensembl"/>
</dbReference>
<dbReference type="InterPro" id="IPR037059">
    <property type="entry name" value="RHD_DNA_bind_dom_sf"/>
</dbReference>
<dbReference type="GO" id="GO:0000978">
    <property type="term" value="F:RNA polymerase II cis-regulatory region sequence-specific DNA binding"/>
    <property type="evidence" value="ECO:0007669"/>
    <property type="project" value="Ensembl"/>
</dbReference>
<dbReference type="GO" id="GO:0007249">
    <property type="term" value="P:canonical NF-kappaB signal transduction"/>
    <property type="evidence" value="ECO:0007669"/>
    <property type="project" value="TreeGrafter"/>
</dbReference>
<dbReference type="InterPro" id="IPR032400">
    <property type="entry name" value="RelB_transact"/>
</dbReference>
<dbReference type="SUPFAM" id="SSF81296">
    <property type="entry name" value="E set domains"/>
    <property type="match status" value="1"/>
</dbReference>
<dbReference type="InterPro" id="IPR008967">
    <property type="entry name" value="p53-like_TF_DNA-bd_sf"/>
</dbReference>
<dbReference type="Ensembl" id="ENSGEVT00005019744.1">
    <property type="protein sequence ID" value="ENSGEVP00005018792.1"/>
    <property type="gene ID" value="ENSGEVG00005013337.1"/>
</dbReference>
<dbReference type="GO" id="GO:0006954">
    <property type="term" value="P:inflammatory response"/>
    <property type="evidence" value="ECO:0007669"/>
    <property type="project" value="TreeGrafter"/>
</dbReference>
<keyword evidence="7" id="KW-0812">Transmembrane</keyword>
<dbReference type="InterPro" id="IPR033926">
    <property type="entry name" value="IPT_NFkappaB"/>
</dbReference>
<protein>
    <submittedName>
        <fullName evidence="9">RELB proto-onco, NF-kB subunit</fullName>
    </submittedName>
</protein>
<dbReference type="InterPro" id="IPR030492">
    <property type="entry name" value="RHD_CS"/>
</dbReference>
<keyword evidence="7" id="KW-1133">Transmembrane helix</keyword>
<dbReference type="InterPro" id="IPR000451">
    <property type="entry name" value="NFkB/Dor"/>
</dbReference>
<dbReference type="Pfam" id="PF00554">
    <property type="entry name" value="RHD_DNA_bind"/>
    <property type="match status" value="1"/>
</dbReference>
<dbReference type="SMART" id="SM00429">
    <property type="entry name" value="IPT"/>
    <property type="match status" value="1"/>
</dbReference>
<dbReference type="InterPro" id="IPR013783">
    <property type="entry name" value="Ig-like_fold"/>
</dbReference>
<dbReference type="GO" id="GO:0038061">
    <property type="term" value="P:non-canonical NF-kappaB signal transduction"/>
    <property type="evidence" value="ECO:0007669"/>
    <property type="project" value="TreeGrafter"/>
</dbReference>
<dbReference type="GeneTree" id="ENSGT00940000160230"/>
<dbReference type="FunFam" id="2.60.40.10:FF:000046">
    <property type="entry name" value="Nuclear factor NF-kappa-B p105 subunit"/>
    <property type="match status" value="1"/>
</dbReference>
<dbReference type="GO" id="GO:0005813">
    <property type="term" value="C:centrosome"/>
    <property type="evidence" value="ECO:0007669"/>
    <property type="project" value="Ensembl"/>
</dbReference>
<keyword evidence="10" id="KW-1185">Reference proteome</keyword>
<dbReference type="Pfam" id="PF16179">
    <property type="entry name" value="RHD_dimer"/>
    <property type="match status" value="1"/>
</dbReference>
<gene>
    <name evidence="9" type="primary">RELB</name>
</gene>
<dbReference type="PROSITE" id="PS50254">
    <property type="entry name" value="REL_2"/>
    <property type="match status" value="1"/>
</dbReference>
<dbReference type="Gene3D" id="2.60.40.340">
    <property type="entry name" value="Rel homology domain (RHD), DNA-binding domain"/>
    <property type="match status" value="1"/>
</dbReference>
<feature type="transmembrane region" description="Helical" evidence="7">
    <location>
        <begin position="16"/>
        <end position="37"/>
    </location>
</feature>
<evidence type="ECO:0000256" key="3">
    <source>
        <dbReference type="ARBA" id="ARBA00023108"/>
    </source>
</evidence>
<sequence length="660" mass="72835">MHAPESAQYKALNPPALAWGSAALFAGAGTVVALQWYMAPLRGSLFLCLHMEAGHSEEYQFRPALSLGLARAVVRMEVGPSWLSSSPFSCLTLWFCPRPAEIIEELIKEDGFQPQAPPFLSKSSPKGTAKLVPRGSNPAVPTGMLRLMEPTGPSPLQGGLASFGSSRPAAACVLLPDSQRPLLSQSLSSLQLTPRLVPRGTTPPPASRHHWASPIRSPKEQLEDMLEPPTLVITEQPKQRGMRFRYECEGRSAGSILGESSTEASKTLPAIELLNCQKIPEVKVIACLVWKDWPYRIHPHSLVGKDCNNGLCEVTLRPQANPKHSFNNLGIQCVKKKEIEAAIEKKLQLGIDPFKAGSLKNHQEVDMNVVRICFQASYQEPSGQIRHFSPVLSEPIFDKKSTNTSELRICRMNKECGPCTGGEELYLLCDKVQKEDIAVVFRRDAWESKADFSQADVHRQIAIVFKTPPYQHLDILEPVEVEVYLQRLTDSVCSEPFHFTYLPKDHDAYGVHVKRKRGMPDVLEELSVSDPHGIEAKKRKKKPGYMDHFLAPQAAEEGFALHPSLEHITVPEPFDLCLGPDYASYSCLNQRDMLPTACSPMELPGCLGAEFLLDTYSSAQSNPAPFLAPGDSSTGDIEGTASLVGSNMFPSQYKEAYERA</sequence>
<dbReference type="GO" id="GO:0000785">
    <property type="term" value="C:chromatin"/>
    <property type="evidence" value="ECO:0007669"/>
    <property type="project" value="Ensembl"/>
</dbReference>
<dbReference type="GO" id="GO:0033554">
    <property type="term" value="P:cellular response to stress"/>
    <property type="evidence" value="ECO:0007669"/>
    <property type="project" value="TreeGrafter"/>
</dbReference>
<keyword evidence="3" id="KW-0090">Biological rhythms</keyword>
<dbReference type="SUPFAM" id="SSF49417">
    <property type="entry name" value="p53-like transcription factors"/>
    <property type="match status" value="1"/>
</dbReference>
<dbReference type="FunFam" id="2.60.40.340:FF:000005">
    <property type="entry name" value="RELB proto-oncogene, NF-kB subunit"/>
    <property type="match status" value="1"/>
</dbReference>
<dbReference type="GO" id="GO:0005654">
    <property type="term" value="C:nucleoplasm"/>
    <property type="evidence" value="ECO:0007669"/>
    <property type="project" value="Ensembl"/>
</dbReference>
<dbReference type="GO" id="GO:0017053">
    <property type="term" value="C:transcription repressor complex"/>
    <property type="evidence" value="ECO:0007669"/>
    <property type="project" value="Ensembl"/>
</dbReference>
<dbReference type="GO" id="GO:0032688">
    <property type="term" value="P:negative regulation of interferon-beta production"/>
    <property type="evidence" value="ECO:0007669"/>
    <property type="project" value="Ensembl"/>
</dbReference>
<keyword evidence="2" id="KW-0805">Transcription regulation</keyword>
<dbReference type="GO" id="GO:0005829">
    <property type="term" value="C:cytosol"/>
    <property type="evidence" value="ECO:0007669"/>
    <property type="project" value="Ensembl"/>
</dbReference>
<dbReference type="PROSITE" id="PS01204">
    <property type="entry name" value="REL_1"/>
    <property type="match status" value="1"/>
</dbReference>
<evidence type="ECO:0000256" key="1">
    <source>
        <dbReference type="ARBA" id="ARBA00004123"/>
    </source>
</evidence>
<keyword evidence="4" id="KW-0010">Activator</keyword>
<dbReference type="CDD" id="cd01177">
    <property type="entry name" value="IPT_NFkappaB"/>
    <property type="match status" value="1"/>
</dbReference>
<dbReference type="InterPro" id="IPR011539">
    <property type="entry name" value="RHD_DNA_bind_dom"/>
</dbReference>
<dbReference type="GO" id="GO:0045087">
    <property type="term" value="P:innate immune response"/>
    <property type="evidence" value="ECO:0007669"/>
    <property type="project" value="TreeGrafter"/>
</dbReference>
<dbReference type="InterPro" id="IPR030496">
    <property type="entry name" value="RelB_RHD_N"/>
</dbReference>
<accession>A0A8C4WLE5</accession>
<evidence type="ECO:0000256" key="5">
    <source>
        <dbReference type="ARBA" id="ARBA00023163"/>
    </source>
</evidence>